<reference evidence="1 2" key="1">
    <citation type="submission" date="2024-02" db="EMBL/GenBank/DDBJ databases">
        <title>Janibacter sp. nov., isolated from gut of marine sandworm.</title>
        <authorList>
            <person name="Kim B."/>
            <person name="Jun M.O."/>
            <person name="Shin N.-R."/>
        </authorList>
    </citation>
    <scope>NUCLEOTIDE SEQUENCE [LARGE SCALE GENOMIC DNA]</scope>
    <source>
        <strain evidence="1 2">A1S7</strain>
    </source>
</reference>
<protein>
    <submittedName>
        <fullName evidence="1">Thioesterase family protein</fullName>
        <ecNumber evidence="1">3.1.2.-</ecNumber>
    </submittedName>
</protein>
<dbReference type="RefSeq" id="WP_338748153.1">
    <property type="nucleotide sequence ID" value="NZ_CP144913.1"/>
</dbReference>
<name>A0ABZ2MEI4_9MICO</name>
<sequence>MNEHQSASPRFTADVGLRWGDMDSLGHVNNVQYHRLLEEARIRAFSHWFDASGSERMRRSGVLLARQEIEFLSQLVYRPEPVGIEMWVTHIGGASWEMAYEIGDPGPDGETVYARAESTVVAFDMAAQRPRRLSEDERAALADYLGGPAQMRRRR</sequence>
<dbReference type="PANTHER" id="PTHR31793:SF24">
    <property type="entry name" value="LONG-CHAIN ACYL-COA THIOESTERASE FADM"/>
    <property type="match status" value="1"/>
</dbReference>
<dbReference type="Pfam" id="PF13279">
    <property type="entry name" value="4HBT_2"/>
    <property type="match status" value="1"/>
</dbReference>
<accession>A0ABZ2MEI4</accession>
<dbReference type="Proteomes" id="UP001382727">
    <property type="component" value="Chromosome"/>
</dbReference>
<dbReference type="PANTHER" id="PTHR31793">
    <property type="entry name" value="4-HYDROXYBENZOYL-COA THIOESTERASE FAMILY MEMBER"/>
    <property type="match status" value="1"/>
</dbReference>
<dbReference type="SUPFAM" id="SSF54637">
    <property type="entry name" value="Thioesterase/thiol ester dehydrase-isomerase"/>
    <property type="match status" value="1"/>
</dbReference>
<organism evidence="1 2">
    <name type="scientific">Janibacter alittae</name>
    <dbReference type="NCBI Taxonomy" id="3115209"/>
    <lineage>
        <taxon>Bacteria</taxon>
        <taxon>Bacillati</taxon>
        <taxon>Actinomycetota</taxon>
        <taxon>Actinomycetes</taxon>
        <taxon>Micrococcales</taxon>
        <taxon>Intrasporangiaceae</taxon>
        <taxon>Janibacter</taxon>
    </lineage>
</organism>
<keyword evidence="2" id="KW-1185">Reference proteome</keyword>
<dbReference type="InterPro" id="IPR029069">
    <property type="entry name" value="HotDog_dom_sf"/>
</dbReference>
<dbReference type="GO" id="GO:0016787">
    <property type="term" value="F:hydrolase activity"/>
    <property type="evidence" value="ECO:0007669"/>
    <property type="project" value="UniProtKB-KW"/>
</dbReference>
<gene>
    <name evidence="1" type="ORF">V1351_10790</name>
</gene>
<dbReference type="Gene3D" id="3.10.129.10">
    <property type="entry name" value="Hotdog Thioesterase"/>
    <property type="match status" value="1"/>
</dbReference>
<dbReference type="EC" id="3.1.2.-" evidence="1"/>
<dbReference type="InterPro" id="IPR050563">
    <property type="entry name" value="4-hydroxybenzoyl-CoA_TE"/>
</dbReference>
<dbReference type="CDD" id="cd00586">
    <property type="entry name" value="4HBT"/>
    <property type="match status" value="1"/>
</dbReference>
<evidence type="ECO:0000313" key="1">
    <source>
        <dbReference type="EMBL" id="WXB75436.1"/>
    </source>
</evidence>
<keyword evidence="1" id="KW-0378">Hydrolase</keyword>
<dbReference type="EMBL" id="CP144913">
    <property type="protein sequence ID" value="WXB75436.1"/>
    <property type="molecule type" value="Genomic_DNA"/>
</dbReference>
<proteinExistence type="predicted"/>
<evidence type="ECO:0000313" key="2">
    <source>
        <dbReference type="Proteomes" id="UP001382727"/>
    </source>
</evidence>